<dbReference type="OrthoDB" id="9803237at2"/>
<evidence type="ECO:0000256" key="10">
    <source>
        <dbReference type="ARBA" id="ARBA00026073"/>
    </source>
</evidence>
<dbReference type="Gene3D" id="1.10.10.1600">
    <property type="entry name" value="Bacterial DNA polymerase III alpha subunit, thumb domain"/>
    <property type="match status" value="1"/>
</dbReference>
<dbReference type="AlphaFoldDB" id="A0A1C3Z4Y2"/>
<evidence type="ECO:0000256" key="7">
    <source>
        <dbReference type="ARBA" id="ARBA00022705"/>
    </source>
</evidence>
<dbReference type="EC" id="2.7.7.7" evidence="3"/>
<dbReference type="SMART" id="SM00481">
    <property type="entry name" value="POLIIIAc"/>
    <property type="match status" value="1"/>
</dbReference>
<dbReference type="InterPro" id="IPR003141">
    <property type="entry name" value="Pol/His_phosphatase_N"/>
</dbReference>
<dbReference type="Proteomes" id="UP000199268">
    <property type="component" value="Unassembled WGS sequence"/>
</dbReference>
<dbReference type="STRING" id="1505725.GA0061074_101307"/>
<evidence type="ECO:0000256" key="3">
    <source>
        <dbReference type="ARBA" id="ARBA00012417"/>
    </source>
</evidence>
<dbReference type="Gene3D" id="3.20.20.140">
    <property type="entry name" value="Metal-dependent hydrolases"/>
    <property type="match status" value="1"/>
</dbReference>
<dbReference type="GO" id="GO:0006260">
    <property type="term" value="P:DNA replication"/>
    <property type="evidence" value="ECO:0007669"/>
    <property type="project" value="UniProtKB-KW"/>
</dbReference>
<dbReference type="NCBIfam" id="TIGR00594">
    <property type="entry name" value="polc"/>
    <property type="match status" value="1"/>
</dbReference>
<dbReference type="InterPro" id="IPR016195">
    <property type="entry name" value="Pol/histidinol_Pase-like"/>
</dbReference>
<gene>
    <name evidence="13" type="ORF">GA0061074_101307</name>
</gene>
<keyword evidence="8" id="KW-0239">DNA-directed DNA polymerase</keyword>
<comment type="subunit">
    <text evidence="10">DNA polymerase III contains a core (composed of alpha, epsilon and theta chains) that associates with a tau subunit. This core dimerizes to form the POLIII' complex. PolIII' associates with the gamma complex (composed of gamma, delta, delta', psi and chi chains) and with the beta chain to form the complete DNA polymerase III complex.</text>
</comment>
<dbReference type="GO" id="GO:0003887">
    <property type="term" value="F:DNA-directed DNA polymerase activity"/>
    <property type="evidence" value="ECO:0007669"/>
    <property type="project" value="UniProtKB-KW"/>
</dbReference>
<keyword evidence="14" id="KW-1185">Reference proteome</keyword>
<dbReference type="InterPro" id="IPR004013">
    <property type="entry name" value="PHP_dom"/>
</dbReference>
<sequence length="1123" mass="125391">MVPLQTMTAFSLLRSPMTPQQLIKTAQEKGYHAVAMTDQNVLYGMYDFYQAAKKANIKPILGLTINIVGLQNSQEYPLVLIVANQTGYHNLLEISSMINTQQEKITLADLQDKLTGLYVILPSVGELSVVLGTEPDRAITLVEQLTNVINKDNVFLGVSTTMSHAMQQAIKEIATQTETRIVANDSVNYANASDQFAAQVMQKLGQGEIISNISLAQKQPATAYLRDEADWIYAYENADLEQAIANTDWIAEHSEFELEQSAVTVPSFETPQQQSSADYLATLAKDGLKNRLHDLDIDPAPYEERLDEELQIINELGFADYFLIVWDVLNYAHKHAIRTGPGRGSAAGSLVAYALWITDVDPIAYDLLFERFLNPERHQMPDIDIDIPDNRREEILSYLHERYGHERVAQIITFSTMAQRAVVRDVARVFGLNPSQIDNLAKTLPRDTANLKASYDASLPFRNALMDLPVDGDLLYQTALKLEGLPRNASLHAAGVVLSAEPLVKHMPVQLGEDGRLVTQLPKGPVEALGLLKMDFLALSNLNILDIAIREIQKTPENANFKISAVPLDDEKTLKIFQNGLTNGVFQFESGGMKNILRQMRPDSFEDIVAANALFRPGPMQNISHFVARKHHEEAQDVPDQSMADILAPTYGIIVYQEQVMRVAEKFAGFSLGEADLLRRAMSKKDHEKIAAMKSKFISGAVALKHDEKVAQQVFSYIETFAEYGFNRSHAVAYSKLAFKLAYIKAHFPAAFYKAVLNDAIADRKKIGRYISEAKLRQVVILRPNINDSWQGYSTNKQGELQMGLASISGLRRDFREALLQERQENGRFKDLANLIGRLPSKYRNVTHLEPLVYAGALDDFGVNRKTILGSLQGYIDAIGLAGESMSLFETLTPKMREVEEFPLTEKLAYEHDVLGVYLSGHPIEPYLAAVAPQQRTDIANLTVGMNNVTTVIYIQNVKKIRTKKGDPMAFVDGIDLTGNLSITIFPVLFKRISNLLVNEKVLVVTGKIEQQRGRDALQMIANQIVDGDDLLKTNAQLQTQKPVATGQWYLRIMTAAEDAGALQTLANVFQQHPGVNPVLLVFERDNRKIALNERNWLADDQNTVQAIQRVLGENNVIFKRNS</sequence>
<accession>A0A1C3Z4Y2</accession>
<proteinExistence type="inferred from homology"/>
<evidence type="ECO:0000256" key="2">
    <source>
        <dbReference type="ARBA" id="ARBA00009496"/>
    </source>
</evidence>
<dbReference type="Pfam" id="PF07733">
    <property type="entry name" value="DNA_pol3_alpha"/>
    <property type="match status" value="1"/>
</dbReference>
<evidence type="ECO:0000256" key="4">
    <source>
        <dbReference type="ARBA" id="ARBA00019114"/>
    </source>
</evidence>
<dbReference type="InterPro" id="IPR004805">
    <property type="entry name" value="DnaE2/DnaE/PolC"/>
</dbReference>
<dbReference type="Pfam" id="PF14579">
    <property type="entry name" value="HHH_6"/>
    <property type="match status" value="1"/>
</dbReference>
<dbReference type="InterPro" id="IPR011708">
    <property type="entry name" value="DNA_pol3_alpha_NTPase_dom"/>
</dbReference>
<dbReference type="InterPro" id="IPR029460">
    <property type="entry name" value="DNAPol_HHH"/>
</dbReference>
<comment type="function">
    <text evidence="9">DNA polymerase III is a complex, multichain enzyme responsible for most of the replicative synthesis in bacteria. This DNA polymerase also exhibits 3' to 5' exonuclease activity. The alpha chain is the DNA polymerase.</text>
</comment>
<dbReference type="Pfam" id="PF01336">
    <property type="entry name" value="tRNA_anti-codon"/>
    <property type="match status" value="1"/>
</dbReference>
<comment type="subcellular location">
    <subcellularLocation>
        <location evidence="1">Cytoplasm</location>
    </subcellularLocation>
</comment>
<evidence type="ECO:0000259" key="12">
    <source>
        <dbReference type="SMART" id="SM00481"/>
    </source>
</evidence>
<dbReference type="CDD" id="cd04485">
    <property type="entry name" value="DnaE_OBF"/>
    <property type="match status" value="1"/>
</dbReference>
<feature type="domain" description="Polymerase/histidinol phosphatase N-terminal" evidence="12">
    <location>
        <begin position="2"/>
        <end position="69"/>
    </location>
</feature>
<dbReference type="PANTHER" id="PTHR32294:SF0">
    <property type="entry name" value="DNA POLYMERASE III SUBUNIT ALPHA"/>
    <property type="match status" value="1"/>
</dbReference>
<keyword evidence="6" id="KW-0548">Nucleotidyltransferase</keyword>
<comment type="similarity">
    <text evidence="2">Belongs to the DNA polymerase type-C family. DnaE subfamily.</text>
</comment>
<dbReference type="CDD" id="cd07431">
    <property type="entry name" value="PHP_PolIIIA"/>
    <property type="match status" value="1"/>
</dbReference>
<evidence type="ECO:0000313" key="14">
    <source>
        <dbReference type="Proteomes" id="UP000199268"/>
    </source>
</evidence>
<name>A0A1C3Z4Y2_9LACO</name>
<dbReference type="InterPro" id="IPR004365">
    <property type="entry name" value="NA-bd_OB_tRNA"/>
</dbReference>
<reference evidence="14" key="1">
    <citation type="submission" date="2016-08" db="EMBL/GenBank/DDBJ databases">
        <authorList>
            <person name="Varghese N."/>
            <person name="Submissions Spin"/>
        </authorList>
    </citation>
    <scope>NUCLEOTIDE SEQUENCE [LARGE SCALE GENOMIC DNA]</scope>
    <source>
        <strain evidence="14">R-53094</strain>
    </source>
</reference>
<protein>
    <recommendedName>
        <fullName evidence="4">DNA polymerase III subunit alpha</fullName>
        <ecNumber evidence="3">2.7.7.7</ecNumber>
    </recommendedName>
</protein>
<dbReference type="Gene3D" id="1.10.150.870">
    <property type="match status" value="1"/>
</dbReference>
<evidence type="ECO:0000313" key="13">
    <source>
        <dbReference type="EMBL" id="SCB77385.1"/>
    </source>
</evidence>
<dbReference type="Pfam" id="PF17657">
    <property type="entry name" value="DNA_pol3_finger"/>
    <property type="match status" value="1"/>
</dbReference>
<keyword evidence="7" id="KW-0235">DNA replication</keyword>
<evidence type="ECO:0000256" key="5">
    <source>
        <dbReference type="ARBA" id="ARBA00022679"/>
    </source>
</evidence>
<comment type="catalytic activity">
    <reaction evidence="11">
        <text>DNA(n) + a 2'-deoxyribonucleoside 5'-triphosphate = DNA(n+1) + diphosphate</text>
        <dbReference type="Rhea" id="RHEA:22508"/>
        <dbReference type="Rhea" id="RHEA-COMP:17339"/>
        <dbReference type="Rhea" id="RHEA-COMP:17340"/>
        <dbReference type="ChEBI" id="CHEBI:33019"/>
        <dbReference type="ChEBI" id="CHEBI:61560"/>
        <dbReference type="ChEBI" id="CHEBI:173112"/>
        <dbReference type="EC" id="2.7.7.7"/>
    </reaction>
</comment>
<dbReference type="RefSeq" id="WP_092461337.1">
    <property type="nucleotide sequence ID" value="NZ_BJEE01000002.1"/>
</dbReference>
<dbReference type="Pfam" id="PF02811">
    <property type="entry name" value="PHP"/>
    <property type="match status" value="1"/>
</dbReference>
<dbReference type="GO" id="GO:0003676">
    <property type="term" value="F:nucleic acid binding"/>
    <property type="evidence" value="ECO:0007669"/>
    <property type="project" value="InterPro"/>
</dbReference>
<organism evidence="13 14">
    <name type="scientific">Weissella bombi</name>
    <dbReference type="NCBI Taxonomy" id="1505725"/>
    <lineage>
        <taxon>Bacteria</taxon>
        <taxon>Bacillati</taxon>
        <taxon>Bacillota</taxon>
        <taxon>Bacilli</taxon>
        <taxon>Lactobacillales</taxon>
        <taxon>Lactobacillaceae</taxon>
        <taxon>Weissella</taxon>
    </lineage>
</organism>
<evidence type="ECO:0000256" key="6">
    <source>
        <dbReference type="ARBA" id="ARBA00022695"/>
    </source>
</evidence>
<evidence type="ECO:0000256" key="11">
    <source>
        <dbReference type="ARBA" id="ARBA00049244"/>
    </source>
</evidence>
<dbReference type="PANTHER" id="PTHR32294">
    <property type="entry name" value="DNA POLYMERASE III SUBUNIT ALPHA"/>
    <property type="match status" value="1"/>
</dbReference>
<dbReference type="GO" id="GO:0008408">
    <property type="term" value="F:3'-5' exonuclease activity"/>
    <property type="evidence" value="ECO:0007669"/>
    <property type="project" value="InterPro"/>
</dbReference>
<evidence type="ECO:0000256" key="9">
    <source>
        <dbReference type="ARBA" id="ARBA00025611"/>
    </source>
</evidence>
<evidence type="ECO:0000256" key="1">
    <source>
        <dbReference type="ARBA" id="ARBA00004496"/>
    </source>
</evidence>
<dbReference type="GO" id="GO:0005737">
    <property type="term" value="C:cytoplasm"/>
    <property type="evidence" value="ECO:0007669"/>
    <property type="project" value="UniProtKB-SubCell"/>
</dbReference>
<dbReference type="SUPFAM" id="SSF89550">
    <property type="entry name" value="PHP domain-like"/>
    <property type="match status" value="1"/>
</dbReference>
<dbReference type="InterPro" id="IPR041931">
    <property type="entry name" value="DNA_pol3_alpha_thumb_dom"/>
</dbReference>
<dbReference type="EMBL" id="FMAO01000001">
    <property type="protein sequence ID" value="SCB77385.1"/>
    <property type="molecule type" value="Genomic_DNA"/>
</dbReference>
<evidence type="ECO:0000256" key="8">
    <source>
        <dbReference type="ARBA" id="ARBA00022932"/>
    </source>
</evidence>
<keyword evidence="5" id="KW-0808">Transferase</keyword>
<dbReference type="InterPro" id="IPR040982">
    <property type="entry name" value="DNA_pol3_finger"/>
</dbReference>